<gene>
    <name evidence="1" type="ORF">EVAR_96275_1</name>
</gene>
<name>A0A4C1WNN8_EUMVA</name>
<reference evidence="1 2" key="1">
    <citation type="journal article" date="2019" name="Commun. Biol.">
        <title>The bagworm genome reveals a unique fibroin gene that provides high tensile strength.</title>
        <authorList>
            <person name="Kono N."/>
            <person name="Nakamura H."/>
            <person name="Ohtoshi R."/>
            <person name="Tomita M."/>
            <person name="Numata K."/>
            <person name="Arakawa K."/>
        </authorList>
    </citation>
    <scope>NUCLEOTIDE SEQUENCE [LARGE SCALE GENOMIC DNA]</scope>
</reference>
<keyword evidence="2" id="KW-1185">Reference proteome</keyword>
<protein>
    <submittedName>
        <fullName evidence="1">Uncharacterized protein</fullName>
    </submittedName>
</protein>
<dbReference type="EMBL" id="BGZK01000587">
    <property type="protein sequence ID" value="GBP51724.1"/>
    <property type="molecule type" value="Genomic_DNA"/>
</dbReference>
<evidence type="ECO:0000313" key="1">
    <source>
        <dbReference type="EMBL" id="GBP51724.1"/>
    </source>
</evidence>
<dbReference type="AlphaFoldDB" id="A0A4C1WNN8"/>
<accession>A0A4C1WNN8</accession>
<evidence type="ECO:0000313" key="2">
    <source>
        <dbReference type="Proteomes" id="UP000299102"/>
    </source>
</evidence>
<organism evidence="1 2">
    <name type="scientific">Eumeta variegata</name>
    <name type="common">Bagworm moth</name>
    <name type="synonym">Eumeta japonica</name>
    <dbReference type="NCBI Taxonomy" id="151549"/>
    <lineage>
        <taxon>Eukaryota</taxon>
        <taxon>Metazoa</taxon>
        <taxon>Ecdysozoa</taxon>
        <taxon>Arthropoda</taxon>
        <taxon>Hexapoda</taxon>
        <taxon>Insecta</taxon>
        <taxon>Pterygota</taxon>
        <taxon>Neoptera</taxon>
        <taxon>Endopterygota</taxon>
        <taxon>Lepidoptera</taxon>
        <taxon>Glossata</taxon>
        <taxon>Ditrysia</taxon>
        <taxon>Tineoidea</taxon>
        <taxon>Psychidae</taxon>
        <taxon>Oiketicinae</taxon>
        <taxon>Eumeta</taxon>
    </lineage>
</organism>
<dbReference type="Proteomes" id="UP000299102">
    <property type="component" value="Unassembled WGS sequence"/>
</dbReference>
<proteinExistence type="predicted"/>
<sequence>MLWSTWLQHENGPARPVRYHTLAEHTRGVTNSSVAFHTVNESSRGSFCPPSLHVLTITSSIPPPHILLIIPAQKADNALVSPLGLRLPTAVPDVISNESEQTSTVIIHFQKRPQLGGRPDGWLERTPATLWVAVSMLRPHR</sequence>
<comment type="caution">
    <text evidence="1">The sequence shown here is derived from an EMBL/GenBank/DDBJ whole genome shotgun (WGS) entry which is preliminary data.</text>
</comment>